<dbReference type="Proteomes" id="UP000469559">
    <property type="component" value="Unassembled WGS sequence"/>
</dbReference>
<dbReference type="OrthoDB" id="9975579at2759"/>
<dbReference type="EMBL" id="QGMF01000122">
    <property type="protein sequence ID" value="TVY19189.1"/>
    <property type="molecule type" value="Genomic_DNA"/>
</dbReference>
<sequence>MGLTEIRKVCEVSLETPAEEQSKIHNRWHPDIPFAGTIKNNETVKIECIDWTGGQIGNNDSADDMKNVDLTRIHYLSGPFEIETAEPGDVLLVEIMDVQPMESAPWGFLVPVCRP</sequence>
<reference evidence="1 2" key="1">
    <citation type="submission" date="2018-05" db="EMBL/GenBank/DDBJ databases">
        <title>Whole genome sequencing for identification of molecular markers to develop diagnostic detection tools for the regulated plant pathogen Lachnellula willkommii.</title>
        <authorList>
            <person name="Giroux E."/>
            <person name="Bilodeau G."/>
        </authorList>
    </citation>
    <scope>NUCLEOTIDE SEQUENCE [LARGE SCALE GENOMIC DNA]</scope>
    <source>
        <strain evidence="1 2">CBS 203.66</strain>
    </source>
</reference>
<dbReference type="SUPFAM" id="SSF141130">
    <property type="entry name" value="Acetamidase/Formamidase-like"/>
    <property type="match status" value="1"/>
</dbReference>
<comment type="caution">
    <text evidence="1">The sequence shown here is derived from an EMBL/GenBank/DDBJ whole genome shotgun (WGS) entry which is preliminary data.</text>
</comment>
<dbReference type="GO" id="GO:0016811">
    <property type="term" value="F:hydrolase activity, acting on carbon-nitrogen (but not peptide) bonds, in linear amides"/>
    <property type="evidence" value="ECO:0007669"/>
    <property type="project" value="InterPro"/>
</dbReference>
<proteinExistence type="predicted"/>
<dbReference type="PANTHER" id="PTHR31891:SF1">
    <property type="entry name" value="FORMAMIDASE C869.04-RELATED"/>
    <property type="match status" value="1"/>
</dbReference>
<keyword evidence="2" id="KW-1185">Reference proteome</keyword>
<dbReference type="Gene3D" id="2.60.120.580">
    <property type="entry name" value="Acetamidase/Formamidase-like domains"/>
    <property type="match status" value="1"/>
</dbReference>
<evidence type="ECO:0000313" key="2">
    <source>
        <dbReference type="Proteomes" id="UP000469559"/>
    </source>
</evidence>
<dbReference type="PANTHER" id="PTHR31891">
    <property type="entry name" value="FORMAMIDASE C869.04-RELATED"/>
    <property type="match status" value="1"/>
</dbReference>
<evidence type="ECO:0000313" key="1">
    <source>
        <dbReference type="EMBL" id="TVY19189.1"/>
    </source>
</evidence>
<organism evidence="1 2">
    <name type="scientific">Lachnellula arida</name>
    <dbReference type="NCBI Taxonomy" id="1316785"/>
    <lineage>
        <taxon>Eukaryota</taxon>
        <taxon>Fungi</taxon>
        <taxon>Dikarya</taxon>
        <taxon>Ascomycota</taxon>
        <taxon>Pezizomycotina</taxon>
        <taxon>Leotiomycetes</taxon>
        <taxon>Helotiales</taxon>
        <taxon>Lachnaceae</taxon>
        <taxon>Lachnellula</taxon>
    </lineage>
</organism>
<protein>
    <submittedName>
        <fullName evidence="1">Putative formamidase</fullName>
    </submittedName>
</protein>
<gene>
    <name evidence="1" type="primary">SPAC869.04</name>
    <name evidence="1" type="ORF">LARI1_G002336</name>
</gene>
<accession>A0A8T9BLI1</accession>
<dbReference type="Pfam" id="PF03069">
    <property type="entry name" value="FmdA_AmdA"/>
    <property type="match status" value="1"/>
</dbReference>
<name>A0A8T9BLI1_9HELO</name>
<dbReference type="InterPro" id="IPR004304">
    <property type="entry name" value="FmdA_AmdA"/>
</dbReference>
<dbReference type="AlphaFoldDB" id="A0A8T9BLI1"/>